<dbReference type="SUPFAM" id="SSF55961">
    <property type="entry name" value="Bet v1-like"/>
    <property type="match status" value="1"/>
</dbReference>
<evidence type="ECO:0000313" key="3">
    <source>
        <dbReference type="Proteomes" id="UP001054252"/>
    </source>
</evidence>
<dbReference type="Gene3D" id="3.30.530.20">
    <property type="match status" value="1"/>
</dbReference>
<dbReference type="EMBL" id="BPVZ01000017">
    <property type="protein sequence ID" value="GKV01347.1"/>
    <property type="molecule type" value="Genomic_DNA"/>
</dbReference>
<reference evidence="2 3" key="1">
    <citation type="journal article" date="2021" name="Commun. Biol.">
        <title>The genome of Shorea leprosula (Dipterocarpaceae) highlights the ecological relevance of drought in aseasonal tropical rainforests.</title>
        <authorList>
            <person name="Ng K.K.S."/>
            <person name="Kobayashi M.J."/>
            <person name="Fawcett J.A."/>
            <person name="Hatakeyama M."/>
            <person name="Paape T."/>
            <person name="Ng C.H."/>
            <person name="Ang C.C."/>
            <person name="Tnah L.H."/>
            <person name="Lee C.T."/>
            <person name="Nishiyama T."/>
            <person name="Sese J."/>
            <person name="O'Brien M.J."/>
            <person name="Copetti D."/>
            <person name="Mohd Noor M.I."/>
            <person name="Ong R.C."/>
            <person name="Putra M."/>
            <person name="Sireger I.Z."/>
            <person name="Indrioko S."/>
            <person name="Kosugi Y."/>
            <person name="Izuno A."/>
            <person name="Isagi Y."/>
            <person name="Lee S.L."/>
            <person name="Shimizu K.K."/>
        </authorList>
    </citation>
    <scope>NUCLEOTIDE SEQUENCE [LARGE SCALE GENOMIC DNA]</scope>
    <source>
        <strain evidence="2">214</strain>
    </source>
</reference>
<gene>
    <name evidence="2" type="ORF">SLEP1_g13904</name>
</gene>
<dbReference type="Proteomes" id="UP001054252">
    <property type="component" value="Unassembled WGS sequence"/>
</dbReference>
<dbReference type="PANTHER" id="PTHR34560:SF1">
    <property type="entry name" value="START DOMAIN-CONTAINING PROTEIN"/>
    <property type="match status" value="1"/>
</dbReference>
<dbReference type="PANTHER" id="PTHR34560">
    <property type="entry name" value="POLYKETIDE CYCLASE/DEHYDRASE/LIPID TRANSPORT SUPERFAMILY PROTEIN"/>
    <property type="match status" value="1"/>
</dbReference>
<comment type="caution">
    <text evidence="2">The sequence shown here is derived from an EMBL/GenBank/DDBJ whole genome shotgun (WGS) entry which is preliminary data.</text>
</comment>
<feature type="compositionally biased region" description="Polar residues" evidence="1">
    <location>
        <begin position="347"/>
        <end position="407"/>
    </location>
</feature>
<sequence length="428" mass="47377">MKVAWPLSAREALVHYFLFEYFEGDLIVCLLNSISDVRSIDKSTHGFTKDGIPEATDVVRIDLVGGFALQKVTTERSYFRTIGNMDVKLEFVPPSLINFISRQLIGNGFRLYQKAVASVSNYDEDYSKVLNDPLYARIREALYTIKESHNTLEGQELKNEARIHNDEHFIKETLDVTGNMKQEVHVNAHIDEPSPDIANGTKRSFGEIEEEENEESTFVDGEIEEKGEESTNVECQAIEKSLASIPADKNQVNNKRNICIRPEVQQALGTLEKAISIVREYGHNSQTKAISSGFPEDSPDSEKSVDCIVTDLISTADVGACSGGEVCNETFKKKVEERTSADPRDSSGINDNRSNSVSREANHNRITPASSPQQDVSALHKTNYSAPSSPTNGTINPNGSLENSVKKPSSLLKTHGFCCFRFNSSLTG</sequence>
<evidence type="ECO:0000313" key="2">
    <source>
        <dbReference type="EMBL" id="GKV01347.1"/>
    </source>
</evidence>
<accession>A0AAV5IRG1</accession>
<feature type="compositionally biased region" description="Basic and acidic residues" evidence="1">
    <location>
        <begin position="334"/>
        <end position="345"/>
    </location>
</feature>
<proteinExistence type="predicted"/>
<organism evidence="2 3">
    <name type="scientific">Rubroshorea leprosula</name>
    <dbReference type="NCBI Taxonomy" id="152421"/>
    <lineage>
        <taxon>Eukaryota</taxon>
        <taxon>Viridiplantae</taxon>
        <taxon>Streptophyta</taxon>
        <taxon>Embryophyta</taxon>
        <taxon>Tracheophyta</taxon>
        <taxon>Spermatophyta</taxon>
        <taxon>Magnoliopsida</taxon>
        <taxon>eudicotyledons</taxon>
        <taxon>Gunneridae</taxon>
        <taxon>Pentapetalae</taxon>
        <taxon>rosids</taxon>
        <taxon>malvids</taxon>
        <taxon>Malvales</taxon>
        <taxon>Dipterocarpaceae</taxon>
        <taxon>Rubroshorea</taxon>
    </lineage>
</organism>
<feature type="region of interest" description="Disordered" evidence="1">
    <location>
        <begin position="334"/>
        <end position="407"/>
    </location>
</feature>
<keyword evidence="3" id="KW-1185">Reference proteome</keyword>
<protein>
    <submittedName>
        <fullName evidence="2">Uncharacterized protein</fullName>
    </submittedName>
</protein>
<dbReference type="InterPro" id="IPR023393">
    <property type="entry name" value="START-like_dom_sf"/>
</dbReference>
<evidence type="ECO:0000256" key="1">
    <source>
        <dbReference type="SAM" id="MobiDB-lite"/>
    </source>
</evidence>
<name>A0AAV5IRG1_9ROSI</name>
<dbReference type="AlphaFoldDB" id="A0AAV5IRG1"/>